<dbReference type="GO" id="GO:0016491">
    <property type="term" value="F:oxidoreductase activity"/>
    <property type="evidence" value="ECO:0007669"/>
    <property type="project" value="InterPro"/>
</dbReference>
<dbReference type="HOGENOM" id="CLU_042529_8_1_3"/>
<sequence>MTVSFWKRRKFLTYLGLGTVAASATGIAPPIIRSLSGGAMGLQSSTVGLPTAIATASTTRLPDFEGISQWLNSPPLTVPALQGKVVLVQFWTFSCINCIRTLPYVVRWHQQYAPQGLVVVGVHTPEFGFERQASNVQRALQEHRITYAVPLDNDYKTWKAYRNQYWPHLFLADRQGVLRYDHIGEGAYDRTEQVIRQLLS</sequence>
<dbReference type="KEGG" id="cyn:Cyan7425_4169"/>
<dbReference type="Gene3D" id="3.40.30.10">
    <property type="entry name" value="Glutaredoxin"/>
    <property type="match status" value="1"/>
</dbReference>
<dbReference type="PANTHER" id="PTHR42852">
    <property type="entry name" value="THIOL:DISULFIDE INTERCHANGE PROTEIN DSBE"/>
    <property type="match status" value="1"/>
</dbReference>
<evidence type="ECO:0000259" key="1">
    <source>
        <dbReference type="PROSITE" id="PS51352"/>
    </source>
</evidence>
<dbReference type="Pfam" id="PF00578">
    <property type="entry name" value="AhpC-TSA"/>
    <property type="match status" value="1"/>
</dbReference>
<dbReference type="InterPro" id="IPR036249">
    <property type="entry name" value="Thioredoxin-like_sf"/>
</dbReference>
<dbReference type="AlphaFoldDB" id="B8HWQ6"/>
<dbReference type="eggNOG" id="COG0526">
    <property type="taxonomic scope" value="Bacteria"/>
</dbReference>
<dbReference type="CDD" id="cd03012">
    <property type="entry name" value="TlpA_like_DipZ_like"/>
    <property type="match status" value="1"/>
</dbReference>
<proteinExistence type="predicted"/>
<gene>
    <name evidence="2" type="ordered locus">Cyan7425_4169</name>
</gene>
<dbReference type="PANTHER" id="PTHR42852:SF13">
    <property type="entry name" value="PROTEIN DIPZ"/>
    <property type="match status" value="1"/>
</dbReference>
<dbReference type="STRING" id="395961.Cyan7425_4169"/>
<name>B8HWQ6_CYAP4</name>
<dbReference type="SUPFAM" id="SSF52833">
    <property type="entry name" value="Thioredoxin-like"/>
    <property type="match status" value="1"/>
</dbReference>
<feature type="domain" description="Thioredoxin" evidence="1">
    <location>
        <begin position="50"/>
        <end position="200"/>
    </location>
</feature>
<dbReference type="InterPro" id="IPR050553">
    <property type="entry name" value="Thioredoxin_ResA/DsbE_sf"/>
</dbReference>
<dbReference type="PROSITE" id="PS51352">
    <property type="entry name" value="THIOREDOXIN_2"/>
    <property type="match status" value="1"/>
</dbReference>
<organism evidence="2">
    <name type="scientific">Cyanothece sp. (strain PCC 7425 / ATCC 29141)</name>
    <dbReference type="NCBI Taxonomy" id="395961"/>
    <lineage>
        <taxon>Bacteria</taxon>
        <taxon>Bacillati</taxon>
        <taxon>Cyanobacteriota</taxon>
        <taxon>Cyanophyceae</taxon>
        <taxon>Gomontiellales</taxon>
        <taxon>Cyanothecaceae</taxon>
        <taxon>Cyanothece</taxon>
    </lineage>
</organism>
<dbReference type="InterPro" id="IPR000866">
    <property type="entry name" value="AhpC/TSA"/>
</dbReference>
<accession>B8HWQ6</accession>
<reference evidence="2" key="1">
    <citation type="submission" date="2009-01" db="EMBL/GenBank/DDBJ databases">
        <title>Complete sequence of chromosome Cyanothece sp. PCC 7425.</title>
        <authorList>
            <consortium name="US DOE Joint Genome Institute"/>
            <person name="Lucas S."/>
            <person name="Copeland A."/>
            <person name="Lapidus A."/>
            <person name="Glavina del Rio T."/>
            <person name="Dalin E."/>
            <person name="Tice H."/>
            <person name="Bruce D."/>
            <person name="Goodwin L."/>
            <person name="Pitluck S."/>
            <person name="Sims D."/>
            <person name="Meineke L."/>
            <person name="Brettin T."/>
            <person name="Detter J.C."/>
            <person name="Han C."/>
            <person name="Larimer F."/>
            <person name="Land M."/>
            <person name="Hauser L."/>
            <person name="Kyrpides N."/>
            <person name="Ovchinnikova G."/>
            <person name="Liberton M."/>
            <person name="Stoeckel J."/>
            <person name="Banerjee A."/>
            <person name="Singh A."/>
            <person name="Page L."/>
            <person name="Sato H."/>
            <person name="Zhao L."/>
            <person name="Sherman L."/>
            <person name="Pakrasi H."/>
            <person name="Richardson P."/>
        </authorList>
    </citation>
    <scope>NUCLEOTIDE SEQUENCE</scope>
    <source>
        <strain evidence="2">PCC 7425</strain>
    </source>
</reference>
<protein>
    <submittedName>
        <fullName evidence="2">Alkyl hydroperoxide reductase/ Thiol specific antioxidant/ Mal allergen</fullName>
    </submittedName>
</protein>
<dbReference type="InterPro" id="IPR013766">
    <property type="entry name" value="Thioredoxin_domain"/>
</dbReference>
<dbReference type="OrthoDB" id="9799230at2"/>
<dbReference type="EMBL" id="CP001344">
    <property type="protein sequence ID" value="ACL46482.1"/>
    <property type="molecule type" value="Genomic_DNA"/>
</dbReference>
<evidence type="ECO:0000313" key="2">
    <source>
        <dbReference type="EMBL" id="ACL46482.1"/>
    </source>
</evidence>
<dbReference type="GO" id="GO:0016209">
    <property type="term" value="F:antioxidant activity"/>
    <property type="evidence" value="ECO:0007669"/>
    <property type="project" value="InterPro"/>
</dbReference>